<dbReference type="InterPro" id="IPR023346">
    <property type="entry name" value="Lysozyme-like_dom_sf"/>
</dbReference>
<dbReference type="RefSeq" id="WP_215890668.1">
    <property type="nucleotide sequence ID" value="NZ_JABBHS010000344.1"/>
</dbReference>
<evidence type="ECO:0000313" key="1">
    <source>
        <dbReference type="EMBL" id="MBU2723807.1"/>
    </source>
</evidence>
<dbReference type="SUPFAM" id="SSF53955">
    <property type="entry name" value="Lysozyme-like"/>
    <property type="match status" value="1"/>
</dbReference>
<organism evidence="1 2">
    <name type="scientific">Acidithiobacillus ferridurans</name>
    <dbReference type="NCBI Taxonomy" id="1232575"/>
    <lineage>
        <taxon>Bacteria</taxon>
        <taxon>Pseudomonadati</taxon>
        <taxon>Pseudomonadota</taxon>
        <taxon>Acidithiobacillia</taxon>
        <taxon>Acidithiobacillales</taxon>
        <taxon>Acidithiobacillaceae</taxon>
        <taxon>Acidithiobacillus</taxon>
    </lineage>
</organism>
<sequence length="201" mass="21266">MLPCLDSAAQSWNVPRAAIVAVYRAAQKDRSGGIGPMRIPAQWLPKLETVGFSAAKVRTNACTNVQAAAAILAANHSAHQTDAASTHSPLPAPTCLAKAAFTYGVSLSMAETYYHRASSHRTAATVGVMDIPRSWLPILREAGFPVWRVTHKTCWNIGAGVWILSALEKNHTVTGGVTAALHGGSIPHLPSAYLPIIQQAA</sequence>
<evidence type="ECO:0000313" key="2">
    <source>
        <dbReference type="Proteomes" id="UP000887300"/>
    </source>
</evidence>
<protein>
    <submittedName>
        <fullName evidence="1">Lytic transglycosylase domain-containing protein</fullName>
    </submittedName>
</protein>
<proteinExistence type="predicted"/>
<gene>
    <name evidence="1" type="ORF">HF568_11485</name>
</gene>
<dbReference type="AlphaFoldDB" id="A0A8X8GBX3"/>
<dbReference type="EMBL" id="JABBHS010000344">
    <property type="protein sequence ID" value="MBU2723807.1"/>
    <property type="molecule type" value="Genomic_DNA"/>
</dbReference>
<dbReference type="Proteomes" id="UP000887300">
    <property type="component" value="Unassembled WGS sequence"/>
</dbReference>
<reference evidence="1" key="1">
    <citation type="journal article" date="2021" name="ISME J.">
        <title>Genomic evolution of the class Acidithiobacillia: deep-branching Proteobacteria living in extreme acidic conditions.</title>
        <authorList>
            <person name="Moya-Beltran A."/>
            <person name="Beard S."/>
            <person name="Rojas-Villalobos C."/>
            <person name="Issotta F."/>
            <person name="Gallardo Y."/>
            <person name="Ulloa R."/>
            <person name="Giaveno A."/>
            <person name="Degli Esposti M."/>
            <person name="Johnson D.B."/>
            <person name="Quatrini R."/>
        </authorList>
    </citation>
    <scope>NUCLEOTIDE SEQUENCE</scope>
    <source>
        <strain evidence="1">DSM 583</strain>
    </source>
</reference>
<feature type="non-terminal residue" evidence="1">
    <location>
        <position position="201"/>
    </location>
</feature>
<accession>A0A8X8GBX3</accession>
<comment type="caution">
    <text evidence="1">The sequence shown here is derived from an EMBL/GenBank/DDBJ whole genome shotgun (WGS) entry which is preliminary data.</text>
</comment>
<name>A0A8X8GBX3_ACIFI</name>